<organism evidence="1 2">
    <name type="scientific">Christensenella hongkongensis</name>
    <dbReference type="NCBI Taxonomy" id="270498"/>
    <lineage>
        <taxon>Bacteria</taxon>
        <taxon>Bacillati</taxon>
        <taxon>Bacillota</taxon>
        <taxon>Clostridia</taxon>
        <taxon>Christensenellales</taxon>
        <taxon>Christensenellaceae</taxon>
        <taxon>Christensenella</taxon>
    </lineage>
</organism>
<dbReference type="STRING" id="270498.CHK_2835"/>
<comment type="caution">
    <text evidence="1">The sequence shown here is derived from an EMBL/GenBank/DDBJ whole genome shotgun (WGS) entry which is preliminary data.</text>
</comment>
<gene>
    <name evidence="1" type="ORF">CHK_2835</name>
</gene>
<proteinExistence type="predicted"/>
<sequence>MLTFHKPVLRDANLLYNIYRIKSRCYPYSDTNFFISFIS</sequence>
<reference evidence="1 2" key="1">
    <citation type="submission" date="2015-04" db="EMBL/GenBank/DDBJ databases">
        <title>Draft genome sequence of bacteremic isolate Catabacter hongkongensis type strain HKU16T.</title>
        <authorList>
            <person name="Lau S.K."/>
            <person name="Teng J.L."/>
            <person name="Huang Y."/>
            <person name="Curreem S.O."/>
            <person name="Tsui S.K."/>
            <person name="Woo P.C."/>
        </authorList>
    </citation>
    <scope>NUCLEOTIDE SEQUENCE [LARGE SCALE GENOMIC DNA]</scope>
    <source>
        <strain evidence="1 2">HKU16</strain>
    </source>
</reference>
<protein>
    <submittedName>
        <fullName evidence="1">Uncharacterized protein</fullName>
    </submittedName>
</protein>
<evidence type="ECO:0000313" key="2">
    <source>
        <dbReference type="Proteomes" id="UP000034076"/>
    </source>
</evidence>
<accession>A0A0M2NBK5</accession>
<dbReference type="Proteomes" id="UP000034076">
    <property type="component" value="Unassembled WGS sequence"/>
</dbReference>
<dbReference type="EMBL" id="LAYJ01000131">
    <property type="protein sequence ID" value="KKI49613.1"/>
    <property type="molecule type" value="Genomic_DNA"/>
</dbReference>
<evidence type="ECO:0000313" key="1">
    <source>
        <dbReference type="EMBL" id="KKI49613.1"/>
    </source>
</evidence>
<name>A0A0M2NBK5_9FIRM</name>
<keyword evidence="2" id="KW-1185">Reference proteome</keyword>
<dbReference type="AlphaFoldDB" id="A0A0M2NBK5"/>